<evidence type="ECO:0000313" key="1">
    <source>
        <dbReference type="EMBL" id="KAK0599545.1"/>
    </source>
</evidence>
<dbReference type="AlphaFoldDB" id="A0AA39W0X9"/>
<gene>
    <name evidence="1" type="ORF">LWI29_006213</name>
</gene>
<reference evidence="1" key="2">
    <citation type="submission" date="2023-06" db="EMBL/GenBank/DDBJ databases">
        <authorList>
            <person name="Swenson N.G."/>
            <person name="Wegrzyn J.L."/>
            <person name="Mcevoy S.L."/>
        </authorList>
    </citation>
    <scope>NUCLEOTIDE SEQUENCE</scope>
    <source>
        <strain evidence="1">NS2018</strain>
        <tissue evidence="1">Leaf</tissue>
    </source>
</reference>
<reference evidence="1" key="1">
    <citation type="journal article" date="2022" name="Plant J.">
        <title>Strategies of tolerance reflected in two North American maple genomes.</title>
        <authorList>
            <person name="McEvoy S.L."/>
            <person name="Sezen U.U."/>
            <person name="Trouern-Trend A."/>
            <person name="McMahon S.M."/>
            <person name="Schaberg P.G."/>
            <person name="Yang J."/>
            <person name="Wegrzyn J.L."/>
            <person name="Swenson N.G."/>
        </authorList>
    </citation>
    <scope>NUCLEOTIDE SEQUENCE</scope>
    <source>
        <strain evidence="1">NS2018</strain>
    </source>
</reference>
<sequence>MDTRSKSNTEFRNEVNEILAHHEPSFDAMNNNFNQVHWAPRSFFGVEDFLDDDNTRSIGRILANQAREADVYSASYTPRERDNQSCGSVTH</sequence>
<dbReference type="EMBL" id="JAUESC010000003">
    <property type="protein sequence ID" value="KAK0599545.1"/>
    <property type="molecule type" value="Genomic_DNA"/>
</dbReference>
<evidence type="ECO:0000313" key="2">
    <source>
        <dbReference type="Proteomes" id="UP001168877"/>
    </source>
</evidence>
<proteinExistence type="predicted"/>
<name>A0AA39W0X9_ACESA</name>
<protein>
    <submittedName>
        <fullName evidence="1">Uncharacterized protein</fullName>
    </submittedName>
</protein>
<dbReference type="Proteomes" id="UP001168877">
    <property type="component" value="Unassembled WGS sequence"/>
</dbReference>
<keyword evidence="2" id="KW-1185">Reference proteome</keyword>
<organism evidence="1 2">
    <name type="scientific">Acer saccharum</name>
    <name type="common">Sugar maple</name>
    <dbReference type="NCBI Taxonomy" id="4024"/>
    <lineage>
        <taxon>Eukaryota</taxon>
        <taxon>Viridiplantae</taxon>
        <taxon>Streptophyta</taxon>
        <taxon>Embryophyta</taxon>
        <taxon>Tracheophyta</taxon>
        <taxon>Spermatophyta</taxon>
        <taxon>Magnoliopsida</taxon>
        <taxon>eudicotyledons</taxon>
        <taxon>Gunneridae</taxon>
        <taxon>Pentapetalae</taxon>
        <taxon>rosids</taxon>
        <taxon>malvids</taxon>
        <taxon>Sapindales</taxon>
        <taxon>Sapindaceae</taxon>
        <taxon>Hippocastanoideae</taxon>
        <taxon>Acereae</taxon>
        <taxon>Acer</taxon>
    </lineage>
</organism>
<comment type="caution">
    <text evidence="1">The sequence shown here is derived from an EMBL/GenBank/DDBJ whole genome shotgun (WGS) entry which is preliminary data.</text>
</comment>
<accession>A0AA39W0X9</accession>